<proteinExistence type="predicted"/>
<protein>
    <submittedName>
        <fullName evidence="9">Uncharacterized protein</fullName>
    </submittedName>
</protein>
<feature type="domain" description="PAS" evidence="7">
    <location>
        <begin position="125"/>
        <end position="177"/>
    </location>
</feature>
<feature type="compositionally biased region" description="Polar residues" evidence="6">
    <location>
        <begin position="446"/>
        <end position="465"/>
    </location>
</feature>
<feature type="compositionally biased region" description="Low complexity" evidence="6">
    <location>
        <begin position="711"/>
        <end position="723"/>
    </location>
</feature>
<dbReference type="GO" id="GO:0000981">
    <property type="term" value="F:DNA-binding transcription factor activity, RNA polymerase II-specific"/>
    <property type="evidence" value="ECO:0007669"/>
    <property type="project" value="TreeGrafter"/>
</dbReference>
<dbReference type="PANTHER" id="PTHR23043">
    <property type="entry name" value="HYPOXIA-INDUCIBLE FACTOR 1 ALPHA"/>
    <property type="match status" value="1"/>
</dbReference>
<comment type="subcellular location">
    <subcellularLocation>
        <location evidence="1">Nucleus</location>
    </subcellularLocation>
</comment>
<dbReference type="GO" id="GO:0000977">
    <property type="term" value="F:RNA polymerase II transcription regulatory region sequence-specific DNA binding"/>
    <property type="evidence" value="ECO:0007669"/>
    <property type="project" value="TreeGrafter"/>
</dbReference>
<dbReference type="PROSITE" id="PS50112">
    <property type="entry name" value="PAS"/>
    <property type="match status" value="2"/>
</dbReference>
<dbReference type="PROSITE" id="PS50888">
    <property type="entry name" value="BHLH"/>
    <property type="match status" value="1"/>
</dbReference>
<evidence type="ECO:0000256" key="4">
    <source>
        <dbReference type="ARBA" id="ARBA00023163"/>
    </source>
</evidence>
<dbReference type="InterPro" id="IPR011598">
    <property type="entry name" value="bHLH_dom"/>
</dbReference>
<feature type="region of interest" description="Disordered" evidence="6">
    <location>
        <begin position="1"/>
        <end position="25"/>
    </location>
</feature>
<dbReference type="Proteomes" id="UP001328107">
    <property type="component" value="Unassembled WGS sequence"/>
</dbReference>
<dbReference type="InterPro" id="IPR035965">
    <property type="entry name" value="PAS-like_dom_sf"/>
</dbReference>
<evidence type="ECO:0000256" key="3">
    <source>
        <dbReference type="ARBA" id="ARBA00023015"/>
    </source>
</evidence>
<feature type="compositionally biased region" description="Basic and acidic residues" evidence="6">
    <location>
        <begin position="479"/>
        <end position="495"/>
    </location>
</feature>
<comment type="caution">
    <text evidence="9">The sequence shown here is derived from an EMBL/GenBank/DDBJ whole genome shotgun (WGS) entry which is preliminary data.</text>
</comment>
<dbReference type="GO" id="GO:0005634">
    <property type="term" value="C:nucleus"/>
    <property type="evidence" value="ECO:0007669"/>
    <property type="project" value="UniProtKB-SubCell"/>
</dbReference>
<dbReference type="PANTHER" id="PTHR23043:SF17">
    <property type="entry name" value="PROTEIN SIMILAR"/>
    <property type="match status" value="1"/>
</dbReference>
<organism evidence="9 10">
    <name type="scientific">Pristionchus mayeri</name>
    <dbReference type="NCBI Taxonomy" id="1317129"/>
    <lineage>
        <taxon>Eukaryota</taxon>
        <taxon>Metazoa</taxon>
        <taxon>Ecdysozoa</taxon>
        <taxon>Nematoda</taxon>
        <taxon>Chromadorea</taxon>
        <taxon>Rhabditida</taxon>
        <taxon>Rhabditina</taxon>
        <taxon>Diplogasteromorpha</taxon>
        <taxon>Diplogasteroidea</taxon>
        <taxon>Neodiplogasteridae</taxon>
        <taxon>Pristionchus</taxon>
    </lineage>
</organism>
<dbReference type="EMBL" id="BTRK01000006">
    <property type="protein sequence ID" value="GMR58723.1"/>
    <property type="molecule type" value="Genomic_DNA"/>
</dbReference>
<keyword evidence="3" id="KW-0805">Transcription regulation</keyword>
<evidence type="ECO:0000256" key="1">
    <source>
        <dbReference type="ARBA" id="ARBA00004123"/>
    </source>
</evidence>
<dbReference type="Pfam" id="PF00989">
    <property type="entry name" value="PAS"/>
    <property type="match status" value="1"/>
</dbReference>
<dbReference type="Pfam" id="PF14598">
    <property type="entry name" value="PAS_11"/>
    <property type="match status" value="1"/>
</dbReference>
<feature type="non-terminal residue" evidence="9">
    <location>
        <position position="1"/>
    </location>
</feature>
<feature type="domain" description="BHLH" evidence="8">
    <location>
        <begin position="39"/>
        <end position="93"/>
    </location>
</feature>
<reference evidence="10" key="1">
    <citation type="submission" date="2022-10" db="EMBL/GenBank/DDBJ databases">
        <title>Genome assembly of Pristionchus species.</title>
        <authorList>
            <person name="Yoshida K."/>
            <person name="Sommer R.J."/>
        </authorList>
    </citation>
    <scope>NUCLEOTIDE SEQUENCE [LARGE SCALE GENOMIC DNA]</scope>
    <source>
        <strain evidence="10">RS5460</strain>
    </source>
</reference>
<dbReference type="GO" id="GO:0010557">
    <property type="term" value="P:positive regulation of macromolecule biosynthetic process"/>
    <property type="evidence" value="ECO:0007669"/>
    <property type="project" value="UniProtKB-ARBA"/>
</dbReference>
<dbReference type="InterPro" id="IPR013767">
    <property type="entry name" value="PAS_fold"/>
</dbReference>
<dbReference type="GO" id="GO:0071456">
    <property type="term" value="P:cellular response to hypoxia"/>
    <property type="evidence" value="ECO:0007669"/>
    <property type="project" value="TreeGrafter"/>
</dbReference>
<evidence type="ECO:0000259" key="8">
    <source>
        <dbReference type="PROSITE" id="PS50888"/>
    </source>
</evidence>
<feature type="region of interest" description="Disordered" evidence="6">
    <location>
        <begin position="700"/>
        <end position="736"/>
    </location>
</feature>
<feature type="region of interest" description="Disordered" evidence="6">
    <location>
        <begin position="479"/>
        <end position="505"/>
    </location>
</feature>
<evidence type="ECO:0000313" key="9">
    <source>
        <dbReference type="EMBL" id="GMR58723.1"/>
    </source>
</evidence>
<evidence type="ECO:0000313" key="10">
    <source>
        <dbReference type="Proteomes" id="UP001328107"/>
    </source>
</evidence>
<keyword evidence="5" id="KW-0539">Nucleus</keyword>
<dbReference type="SMART" id="SM00091">
    <property type="entry name" value="PAS"/>
    <property type="match status" value="2"/>
</dbReference>
<evidence type="ECO:0000259" key="7">
    <source>
        <dbReference type="PROSITE" id="PS50112"/>
    </source>
</evidence>
<feature type="region of interest" description="Disordered" evidence="6">
    <location>
        <begin position="426"/>
        <end position="465"/>
    </location>
</feature>
<dbReference type="SUPFAM" id="SSF55785">
    <property type="entry name" value="PYP-like sensor domain (PAS domain)"/>
    <property type="match status" value="2"/>
</dbReference>
<dbReference type="Pfam" id="PF23171">
    <property type="entry name" value="bHLH_HIF1A"/>
    <property type="match status" value="1"/>
</dbReference>
<evidence type="ECO:0000256" key="6">
    <source>
        <dbReference type="SAM" id="MobiDB-lite"/>
    </source>
</evidence>
<sequence length="851" mass="92607">LQRTIDESSIHSLEARPLPGGSYPMELAMEHSRKRNMERRRETSRFAARDRRAKESDIYDDLKEVVPVVEEPTVTHVDRIALLRVAATVCRYRKNVGNALTTAPDSARLLRRSFQREVQGESPWSEESITECLDGFIIVADSDGVILYITESVSLFLGLTQTDFAGRHLRDFIAADDFKDYLTCTQELTAEVDLEEARTCVLRIKTVISPRGRNLNLKSAILKPVAFTIRVLPSAAGHCHLLQAITVPAGQGSVAASANAIIKQGDAPSGTFTTRHTCDMRLSFVSDQLVCLLKTESRSLMGASYYELVHPADAERLRESVEELLVKGHTRTPYYRLITGVGTVAWVMTEANTVPHTTRGQKGQYIICVHHMLGQQTEDECDRGACRGVAAGTAVRIKQEPDDREYLGRQPEIIDEVDFPNMIGDAGDFQPVPQKNRRGPAFGDLSNGSHLNSEQTNTNAAPTRKQSYDEVLQWLFREQQERGGEEEGEGRDEQRWTGGRGESQHTYGIQPVAASAPCDPFSAAAYRRASVGAGEASRLRGGGVLGGVIGRGGGGGGCTPVLQGTTLQSQQQSLYQRQLQQPVSSPQNALSSSFSRACDLSSPPLSATGLARPNTPLAVAKIERDLRSEELRCGSFESGRIGASVPQTGSFPLPFTAGRDDERRFSTSQDVLSSLPPAGFSAAEPLYGVRRGQRVTSTSLVSSGYGSTANSCSPSSSSSSSSSTPMQHPTPVPLSHHPAVCEATLANRHNDGSRTYRGDSYDAIYYSPFLDPAYDIPIGGFPKDLASLLDLPPWNEVDGLPNFNDVLQEDSFPGGMPAKKAPESAAASQGVPFDDWPWMEQNPSPFIDGRM</sequence>
<name>A0AAN5IAG1_9BILA</name>
<dbReference type="InterPro" id="IPR000014">
    <property type="entry name" value="PAS"/>
</dbReference>
<gene>
    <name evidence="9" type="ORF">PMAYCL1PPCAC_28918</name>
</gene>
<keyword evidence="10" id="KW-1185">Reference proteome</keyword>
<keyword evidence="2" id="KW-0677">Repeat</keyword>
<dbReference type="GO" id="GO:0046983">
    <property type="term" value="F:protein dimerization activity"/>
    <property type="evidence" value="ECO:0007669"/>
    <property type="project" value="InterPro"/>
</dbReference>
<keyword evidence="4" id="KW-0804">Transcription</keyword>
<dbReference type="Gene3D" id="3.30.450.20">
    <property type="entry name" value="PAS domain"/>
    <property type="match status" value="2"/>
</dbReference>
<feature type="compositionally biased region" description="Polar residues" evidence="6">
    <location>
        <begin position="700"/>
        <end position="710"/>
    </location>
</feature>
<feature type="domain" description="PAS" evidence="7">
    <location>
        <begin position="279"/>
        <end position="328"/>
    </location>
</feature>
<dbReference type="CDD" id="cd00130">
    <property type="entry name" value="PAS"/>
    <property type="match status" value="2"/>
</dbReference>
<evidence type="ECO:0000256" key="2">
    <source>
        <dbReference type="ARBA" id="ARBA00022737"/>
    </source>
</evidence>
<evidence type="ECO:0000256" key="5">
    <source>
        <dbReference type="ARBA" id="ARBA00023242"/>
    </source>
</evidence>
<dbReference type="AlphaFoldDB" id="A0AAN5IAG1"/>
<accession>A0AAN5IAG1</accession>